<name>A0A6J7WPF9_9CAUD</name>
<keyword evidence="1" id="KW-1188">Viral release from host cell</keyword>
<dbReference type="InterPro" id="IPR035421">
    <property type="entry name" value="Terminase_6C"/>
</dbReference>
<evidence type="ECO:0000256" key="4">
    <source>
        <dbReference type="ARBA" id="ARBA00023219"/>
    </source>
</evidence>
<evidence type="ECO:0000313" key="6">
    <source>
        <dbReference type="EMBL" id="CAB4122807.1"/>
    </source>
</evidence>
<dbReference type="Gene3D" id="3.30.420.240">
    <property type="match status" value="1"/>
</dbReference>
<sequence length="471" mass="53317">MSSLATVLQDEDIQSQYAKLPDDLRAAFDWRARWLMRAHKFQLEPMGDWAIWLMLGGRGSGKTRTSAETIGWWAWSQPGTRWLVSAPTSMDLRSTCFEGESGLLSVIPPQLVADYNKSLHEISLTNGSLIKGISASEPDRFRGGQWHGAWLDELAAWDYLQEAWDMIQFAVRLGQHTRVICSTTPKPKPVIMDLIDRGGDDVMITTASTYVNIANLAPSFQKQILQYEGTNLGRQEIHAEIIDPEEGGIVKREWFKLWPDGKPFPKFEYILQSLDCAASEKTINDPTAHITFGVFKPEDGGMCAMVIDCWQEHLQYPDLRPKVLEEYETVYGDGKIKKRVDLLLIEDKSAGISLIQDLRRAGVPVIPYNPGRADKVQRLSIVANVIKAGRVWIPESGKRKGFVRDWAEGMITQVCSFPEGAAHDDFVDAMSQALRYLRDSGWLTIDFPKEWVDEEDYVDAGQRKRENPYSM</sequence>
<reference evidence="8" key="1">
    <citation type="submission" date="2020-05" db="EMBL/GenBank/DDBJ databases">
        <authorList>
            <person name="Chiriac C."/>
            <person name="Salcher M."/>
            <person name="Ghai R."/>
            <person name="Kavagutti S V."/>
        </authorList>
    </citation>
    <scope>NUCLEOTIDE SEQUENCE</scope>
</reference>
<evidence type="ECO:0000313" key="7">
    <source>
        <dbReference type="EMBL" id="CAB4124808.1"/>
    </source>
</evidence>
<keyword evidence="4" id="KW-0231">Viral genome packaging</keyword>
<dbReference type="GO" id="GO:0005524">
    <property type="term" value="F:ATP binding"/>
    <property type="evidence" value="ECO:0007669"/>
    <property type="project" value="UniProtKB-KW"/>
</dbReference>
<evidence type="ECO:0000259" key="5">
    <source>
        <dbReference type="Pfam" id="PF17289"/>
    </source>
</evidence>
<dbReference type="Gene3D" id="3.40.50.300">
    <property type="entry name" value="P-loop containing nucleotide triphosphate hydrolases"/>
    <property type="match status" value="1"/>
</dbReference>
<dbReference type="InterPro" id="IPR006517">
    <property type="entry name" value="Phage_terminase_lsu-like_C"/>
</dbReference>
<feature type="domain" description="Terminase large subunit gp17-like C-terminal" evidence="5">
    <location>
        <begin position="337"/>
        <end position="435"/>
    </location>
</feature>
<dbReference type="NCBIfam" id="TIGR01630">
    <property type="entry name" value="psiM2_ORF9"/>
    <property type="match status" value="1"/>
</dbReference>
<evidence type="ECO:0000313" key="8">
    <source>
        <dbReference type="EMBL" id="CAB5219796.1"/>
    </source>
</evidence>
<accession>A0A6J7WPF9</accession>
<protein>
    <submittedName>
        <fullName evidence="8">Archaeophage PsiM2, terminase large subunit</fullName>
    </submittedName>
</protein>
<dbReference type="Pfam" id="PF17289">
    <property type="entry name" value="Terminase_6C"/>
    <property type="match status" value="1"/>
</dbReference>
<dbReference type="EMBL" id="LR798280">
    <property type="protein sequence ID" value="CAB5219796.1"/>
    <property type="molecule type" value="Genomic_DNA"/>
</dbReference>
<proteinExistence type="predicted"/>
<gene>
    <name evidence="8" type="ORF">UFOVP234_3</name>
    <name evidence="6" type="ORF">UFOVP35_68</name>
    <name evidence="7" type="ORF">UFOVP52_55</name>
</gene>
<dbReference type="Pfam" id="PF03237">
    <property type="entry name" value="Terminase_6N"/>
    <property type="match status" value="1"/>
</dbReference>
<dbReference type="InterPro" id="IPR027417">
    <property type="entry name" value="P-loop_NTPase"/>
</dbReference>
<organism evidence="8">
    <name type="scientific">uncultured Caudovirales phage</name>
    <dbReference type="NCBI Taxonomy" id="2100421"/>
    <lineage>
        <taxon>Viruses</taxon>
        <taxon>Duplodnaviria</taxon>
        <taxon>Heunggongvirae</taxon>
        <taxon>Uroviricota</taxon>
        <taxon>Caudoviricetes</taxon>
        <taxon>Peduoviridae</taxon>
        <taxon>Maltschvirus</taxon>
        <taxon>Maltschvirus maltsch</taxon>
    </lineage>
</organism>
<keyword evidence="3" id="KW-0067">ATP-binding</keyword>
<evidence type="ECO:0000256" key="2">
    <source>
        <dbReference type="ARBA" id="ARBA00022741"/>
    </source>
</evidence>
<dbReference type="EMBL" id="LR796166">
    <property type="protein sequence ID" value="CAB4122807.1"/>
    <property type="molecule type" value="Genomic_DNA"/>
</dbReference>
<dbReference type="EMBL" id="LR796190">
    <property type="protein sequence ID" value="CAB4124808.1"/>
    <property type="molecule type" value="Genomic_DNA"/>
</dbReference>
<keyword evidence="2" id="KW-0547">Nucleotide-binding</keyword>
<evidence type="ECO:0000256" key="1">
    <source>
        <dbReference type="ARBA" id="ARBA00022612"/>
    </source>
</evidence>
<evidence type="ECO:0000256" key="3">
    <source>
        <dbReference type="ARBA" id="ARBA00022840"/>
    </source>
</evidence>